<dbReference type="SMART" id="SM00181">
    <property type="entry name" value="EGF"/>
    <property type="match status" value="2"/>
</dbReference>
<dbReference type="SMART" id="SM00112">
    <property type="entry name" value="CA"/>
    <property type="match status" value="4"/>
</dbReference>
<keyword evidence="12" id="KW-1185">Reference proteome</keyword>
<dbReference type="PROSITE" id="PS00022">
    <property type="entry name" value="EGF_1"/>
    <property type="match status" value="2"/>
</dbReference>
<keyword evidence="3" id="KW-1133">Transmembrane helix</keyword>
<dbReference type="SUPFAM" id="SSF57196">
    <property type="entry name" value="EGF/Laminin"/>
    <property type="match status" value="1"/>
</dbReference>
<keyword evidence="2" id="KW-0812">Transmembrane</keyword>
<dbReference type="EMBL" id="CAJNOM010000020">
    <property type="protein sequence ID" value="CAF0817382.1"/>
    <property type="molecule type" value="Genomic_DNA"/>
</dbReference>
<organism evidence="10 12">
    <name type="scientific">Adineta steineri</name>
    <dbReference type="NCBI Taxonomy" id="433720"/>
    <lineage>
        <taxon>Eukaryota</taxon>
        <taxon>Metazoa</taxon>
        <taxon>Spiralia</taxon>
        <taxon>Gnathifera</taxon>
        <taxon>Rotifera</taxon>
        <taxon>Eurotatoria</taxon>
        <taxon>Bdelloidea</taxon>
        <taxon>Adinetida</taxon>
        <taxon>Adinetidae</taxon>
        <taxon>Adineta</taxon>
    </lineage>
</organism>
<gene>
    <name evidence="11" type="ORF">BJG266_LOCUS12095</name>
    <name evidence="10" type="ORF">QVE165_LOCUS5068</name>
</gene>
<accession>A0A813U1G0</accession>
<evidence type="ECO:0000313" key="11">
    <source>
        <dbReference type="EMBL" id="CAF0931113.1"/>
    </source>
</evidence>
<dbReference type="InterPro" id="IPR002126">
    <property type="entry name" value="Cadherin-like_dom"/>
</dbReference>
<evidence type="ECO:0000259" key="9">
    <source>
        <dbReference type="PROSITE" id="PS50268"/>
    </source>
</evidence>
<dbReference type="PANTHER" id="PTHR24028:SF328">
    <property type="entry name" value="CADHERIN-3"/>
    <property type="match status" value="1"/>
</dbReference>
<feature type="region of interest" description="Disordered" evidence="7">
    <location>
        <begin position="1812"/>
        <end position="1850"/>
    </location>
</feature>
<dbReference type="CDD" id="cd00054">
    <property type="entry name" value="EGF_CA"/>
    <property type="match status" value="2"/>
</dbReference>
<evidence type="ECO:0000313" key="12">
    <source>
        <dbReference type="Proteomes" id="UP000663832"/>
    </source>
</evidence>
<dbReference type="PANTHER" id="PTHR24028">
    <property type="entry name" value="CADHERIN-87A"/>
    <property type="match status" value="1"/>
</dbReference>
<evidence type="ECO:0000256" key="7">
    <source>
        <dbReference type="SAM" id="MobiDB-lite"/>
    </source>
</evidence>
<dbReference type="InterPro" id="IPR050174">
    <property type="entry name" value="Protocadherin/Cadherin-CA"/>
</dbReference>
<feature type="domain" description="Cadherin" evidence="9">
    <location>
        <begin position="441"/>
        <end position="536"/>
    </location>
</feature>
<dbReference type="InterPro" id="IPR015919">
    <property type="entry name" value="Cadherin-like_sf"/>
</dbReference>
<feature type="domain" description="EGF-like" evidence="8">
    <location>
        <begin position="1475"/>
        <end position="1513"/>
    </location>
</feature>
<comment type="caution">
    <text evidence="10">The sequence shown here is derived from an EMBL/GenBank/DDBJ whole genome shotgun (WGS) entry which is preliminary data.</text>
</comment>
<dbReference type="PROSITE" id="PS50026">
    <property type="entry name" value="EGF_3"/>
    <property type="match status" value="2"/>
</dbReference>
<keyword evidence="4" id="KW-0325">Glycoprotein</keyword>
<keyword evidence="3" id="KW-0472">Membrane</keyword>
<dbReference type="Proteomes" id="UP000663877">
    <property type="component" value="Unassembled WGS sequence"/>
</dbReference>
<keyword evidence="6" id="KW-0245">EGF-like domain</keyword>
<reference evidence="10" key="1">
    <citation type="submission" date="2021-02" db="EMBL/GenBank/DDBJ databases">
        <authorList>
            <person name="Nowell W R."/>
        </authorList>
    </citation>
    <scope>NUCLEOTIDE SEQUENCE</scope>
</reference>
<dbReference type="Pfam" id="PF00028">
    <property type="entry name" value="Cadherin"/>
    <property type="match status" value="1"/>
</dbReference>
<feature type="disulfide bond" evidence="6">
    <location>
        <begin position="1484"/>
        <end position="1501"/>
    </location>
</feature>
<evidence type="ECO:0000256" key="3">
    <source>
        <dbReference type="ARBA" id="ARBA00022989"/>
    </source>
</evidence>
<evidence type="ECO:0000256" key="5">
    <source>
        <dbReference type="PROSITE-ProRule" id="PRU00043"/>
    </source>
</evidence>
<evidence type="ECO:0000256" key="6">
    <source>
        <dbReference type="PROSITE-ProRule" id="PRU00076"/>
    </source>
</evidence>
<dbReference type="GO" id="GO:0005509">
    <property type="term" value="F:calcium ion binding"/>
    <property type="evidence" value="ECO:0007669"/>
    <property type="project" value="UniProtKB-UniRule"/>
</dbReference>
<proteinExistence type="predicted"/>
<dbReference type="GO" id="GO:0005886">
    <property type="term" value="C:plasma membrane"/>
    <property type="evidence" value="ECO:0007669"/>
    <property type="project" value="TreeGrafter"/>
</dbReference>
<feature type="domain" description="Cadherin" evidence="9">
    <location>
        <begin position="325"/>
        <end position="433"/>
    </location>
</feature>
<dbReference type="GO" id="GO:0007156">
    <property type="term" value="P:homophilic cell adhesion via plasma membrane adhesion molecules"/>
    <property type="evidence" value="ECO:0007669"/>
    <property type="project" value="InterPro"/>
</dbReference>
<sequence>MIDKKRTRQNTYLSTERVPSGFFFIENFDFFFPCLGKRKITKAYFTFLSKTTDQSRLNYEEQKQHKICVQFSNETELTEETFLINIEDINESPYDLQCSNHTGFCTVFDDDFNQTFKFEIKTINHYENETYFEILCTDNGQPPLSVSTWVKALPDNMTLMFVPVLSLIIPVNDNNNTIDKQTRDNIVISYSNDGDKTERQRRQANSPPQNIYFNILHLTMPENALDYEIASVYVTDEDNDNYVCTVHTYDAPEDSQPFDIVNGILRTSSIVQDGLYNINYEKIPVYNITVTCTDPIHQYTIRKHFTIDVIDINEPPIQLILVPDTLPENSPMDYVIGRFYASDPDLLVDNQTFEYLIAMNPNGMFSIDNDQLILKRTNDVEMCISQPDLCPHDYEQITSLLIRINIKDNGQPSVSQKFWIQIPITDENDPPVNLQLNQNFIRENSPIGTLIGSFSVEDQDLYQTHTYTLVNQSPLLNNEFLFVIEDNNLRLLQSPDYELDSFYIITVQCTDNGTPPASITSDFLIEIIDVDELPDTYIFIPNPDGIISDDILNDLINGRQTPRTIFLPQSTYSLPSLGQIVFLMEDRDRDIDLTALNDDDNPNELGFSKPTCELSIHNPDRLLCTSIVTVINPRLFDDNNTPVEHLIINTLILTSNDKIMTFPKPLRIKIENITLTINDTLTLSIDVEKSNISGIEIGKLQAIDLAAGGEILQNIALNSNSYSLFPFELVNLTTFKVRDDMDLSLSSLPSIFNISVLVTTVGEDSRIVEKYFIINIKDKRNVSLILSNNKIQENSPENTSVGYFILQDGIGNYTINLIHDANGYFKINDINLLTAQKIVENCRINHTCQLNHEIESTINITVAILDPITNETYRHIRFLIQIEDENEPPYNITLSLTSVSKDAEIDDIVGVINAMDDDINQTLTYTTTNPLFNIIDNQLILSSKLDHESRNTIPIYIRATDDGQPSRFTEQLFFINVTNVNQEPLQVTSTPMICYIPKDSNSIPTIISQLTIVDPDENESFNITFNNSNYQALIPQTNAVSVLLNNVSAIYAQIYNINIMDLNPPTEQNDTDYYVNVTAYITDSGNHTTIHEFSIHYLSELTMNSTIPPTMTSAIPSTTTIASLSQALHVRIYETTPSGTPITRGLLSSLISNNLFSNSSTCITTDEQGNQFPMNITNIIQSTFIIFLPNNYTLNSTIHPTIILTVQCIIDNDMDVNQAIVIDVLPAPPTIMIEFNQTQPFYATNNINNDTILGSFYLTESTTDSRNRTYNLSLRNNQNIFQLLPNNSLIQIGPYSFDLLEIDNPYVNLTIQAIETTLDQPIRIIQTTFNISIIVNLTVPFISCNQTSIPNDTNPDTIIGNFSVHNITIPYRLQLLDTYDDGLELDPNTNILKLKRTLNTFPLLNNNTQLLVKVALVKTTNETIVLADFPLTITYPTSLDLCLNKDCGNGTCINVNETISYCLCTSGYTGLNCHLIDSCAFNPCANNGICHQLSTRGDFSCQCLPNCSGSRCEILIDVCQLNTSLCSSTDICIPINNNLTNFFTCISRDELQYLVFDYLNDYKKLDIINDKDLPKKLEDFIKNNLFDIENIIVPERKILGPYVYNRAEFISIGVQSTNDSSTTLNESLKLFCTNQSSTIDLFATVICAGYRQANYLDEYFKSTPTFCPNCTFTDAADKYYWFDKTIPFLPLWITLIVGSLLMAAIPLIPMTSNVPKKVALPLMKAKKYPDQEEEYPLFVNSILSATKNSRKSYRERNDSGYESNEDSKNYLEQIITNHQQQQESFHVYPILHGPRSPIIDRQITTIDDLVLSNSTHRSQSPISSIDSRRDMQRSSSMSSQRTPRQSNQTLKPIIQRPSMLFESSIGTLIGSMGLPKLNHDDDTYVSTKFRNENTSKFLMGTLWNTFALVNNLFLQRPRKRRNALSGDTNIRVDQLARLQELYSLAEREQANELPINNLQSIINEILTKQKNLPINNLRAIIFDILSSKKNNQCNCYGNRHIPSCIYYDQSLPYLRSFNGNTSNIEHIFDNMLKSNQPRHRNILTQPYVRKPARTFIHSKPTNNIATQSTPPPLTLTQLHYNASTQYSPKEVKHMDDISTQTILNKFHDVSTQFSSIEIINNSDNFNLVNQLIPKKNQYNDPVYVNISPQLSPQENKSKHTNISTQVIEDQRNTLMNELKEVFTIPKEELDRKSPPNHTVRSLVSMFETTTPANKLHINIPNNKTSIKSITNDSKISNSSNKENEKIPSSINDDVIEQYVNEVVSNIVDNAILTAAIETTSYSNEQQQQQQQLQRRFSFYSNGGGHGKSLLFQSNTFVPTIDIIKHDTDENFRGISSEFFSSEIIPSSFSNYPLVESQASNVLINDAVIPNESQHTLIVGRYINGDESNRSKIKKQRSFIYDTNNNNNDSSSLSSFDDEQPDHQQFLSNSQLFSAHELYIRPWLVRRATAPDIHCLDNDINDTYVEIIPIDSIDTYFNIFPSNPVLDLATHYTCLITILLYLHDVHDEYSNEILYDELDQIHKQIIDSLLPSPIAPTSNVFQTTNQDGSKRYRTGFVLDINSPNTLIRPKLYAKQIEWKHVKIIIRRFRKKYQHYKQIIKNDKKTKSNQFNIENYLKYFDSTSKRRMIKYAKHYAEKL</sequence>
<dbReference type="SUPFAM" id="SSF49313">
    <property type="entry name" value="Cadherin-like"/>
    <property type="match status" value="3"/>
</dbReference>
<evidence type="ECO:0000256" key="4">
    <source>
        <dbReference type="ARBA" id="ARBA00023180"/>
    </source>
</evidence>
<dbReference type="PROSITE" id="PS01186">
    <property type="entry name" value="EGF_2"/>
    <property type="match status" value="1"/>
</dbReference>
<feature type="disulfide bond" evidence="6">
    <location>
        <begin position="1464"/>
        <end position="1473"/>
    </location>
</feature>
<dbReference type="Gene3D" id="2.60.40.60">
    <property type="entry name" value="Cadherins"/>
    <property type="match status" value="4"/>
</dbReference>
<feature type="disulfide bond" evidence="6">
    <location>
        <begin position="1503"/>
        <end position="1512"/>
    </location>
</feature>
<feature type="compositionally biased region" description="Polar residues" evidence="7">
    <location>
        <begin position="1812"/>
        <end position="1821"/>
    </location>
</feature>
<dbReference type="PROSITE" id="PS50268">
    <property type="entry name" value="CADHERIN_2"/>
    <property type="match status" value="3"/>
</dbReference>
<keyword evidence="5" id="KW-0106">Calcium</keyword>
<dbReference type="Proteomes" id="UP000663832">
    <property type="component" value="Unassembled WGS sequence"/>
</dbReference>
<dbReference type="InterPro" id="IPR000742">
    <property type="entry name" value="EGF"/>
</dbReference>
<evidence type="ECO:0000256" key="1">
    <source>
        <dbReference type="ARBA" id="ARBA00004167"/>
    </source>
</evidence>
<dbReference type="OrthoDB" id="283575at2759"/>
<dbReference type="EMBL" id="CAJNOI010000046">
    <property type="protein sequence ID" value="CAF0931113.1"/>
    <property type="molecule type" value="Genomic_DNA"/>
</dbReference>
<dbReference type="Gene3D" id="2.10.25.10">
    <property type="entry name" value="Laminin"/>
    <property type="match status" value="1"/>
</dbReference>
<evidence type="ECO:0000259" key="8">
    <source>
        <dbReference type="PROSITE" id="PS50026"/>
    </source>
</evidence>
<protein>
    <submittedName>
        <fullName evidence="10">Uncharacterized protein</fullName>
    </submittedName>
</protein>
<comment type="caution">
    <text evidence="6">Lacks conserved residue(s) required for the propagation of feature annotation.</text>
</comment>
<feature type="domain" description="EGF-like" evidence="8">
    <location>
        <begin position="1438"/>
        <end position="1474"/>
    </location>
</feature>
<comment type="subcellular location">
    <subcellularLocation>
        <location evidence="1">Membrane</location>
        <topology evidence="1">Single-pass membrane protein</topology>
    </subcellularLocation>
</comment>
<feature type="domain" description="Cadherin" evidence="9">
    <location>
        <begin position="898"/>
        <end position="993"/>
    </location>
</feature>
<feature type="disulfide bond" evidence="6">
    <location>
        <begin position="1442"/>
        <end position="1452"/>
    </location>
</feature>
<dbReference type="CDD" id="cd11304">
    <property type="entry name" value="Cadherin_repeat"/>
    <property type="match status" value="4"/>
</dbReference>
<evidence type="ECO:0000256" key="2">
    <source>
        <dbReference type="ARBA" id="ARBA00022692"/>
    </source>
</evidence>
<keyword evidence="6" id="KW-1015">Disulfide bond</keyword>
<name>A0A813U1G0_9BILA</name>
<evidence type="ECO:0000313" key="10">
    <source>
        <dbReference type="EMBL" id="CAF0817382.1"/>
    </source>
</evidence>